<evidence type="ECO:0000313" key="3">
    <source>
        <dbReference type="Proteomes" id="UP001221898"/>
    </source>
</evidence>
<feature type="region of interest" description="Disordered" evidence="1">
    <location>
        <begin position="136"/>
        <end position="214"/>
    </location>
</feature>
<evidence type="ECO:0000313" key="2">
    <source>
        <dbReference type="EMBL" id="KAJ8408080.1"/>
    </source>
</evidence>
<dbReference type="Proteomes" id="UP001221898">
    <property type="component" value="Unassembled WGS sequence"/>
</dbReference>
<accession>A0AAD7SSN6</accession>
<organism evidence="2 3">
    <name type="scientific">Aldrovandia affinis</name>
    <dbReference type="NCBI Taxonomy" id="143900"/>
    <lineage>
        <taxon>Eukaryota</taxon>
        <taxon>Metazoa</taxon>
        <taxon>Chordata</taxon>
        <taxon>Craniata</taxon>
        <taxon>Vertebrata</taxon>
        <taxon>Euteleostomi</taxon>
        <taxon>Actinopterygii</taxon>
        <taxon>Neopterygii</taxon>
        <taxon>Teleostei</taxon>
        <taxon>Notacanthiformes</taxon>
        <taxon>Halosauridae</taxon>
        <taxon>Aldrovandia</taxon>
    </lineage>
</organism>
<name>A0AAD7SSN6_9TELE</name>
<feature type="compositionally biased region" description="Basic residues" evidence="1">
    <location>
        <begin position="190"/>
        <end position="201"/>
    </location>
</feature>
<keyword evidence="3" id="KW-1185">Reference proteome</keyword>
<feature type="region of interest" description="Disordered" evidence="1">
    <location>
        <begin position="31"/>
        <end position="86"/>
    </location>
</feature>
<comment type="caution">
    <text evidence="2">The sequence shown here is derived from an EMBL/GenBank/DDBJ whole genome shotgun (WGS) entry which is preliminary data.</text>
</comment>
<dbReference type="AlphaFoldDB" id="A0AAD7SSN6"/>
<feature type="compositionally biased region" description="Basic and acidic residues" evidence="1">
    <location>
        <begin position="163"/>
        <end position="180"/>
    </location>
</feature>
<reference evidence="2" key="1">
    <citation type="journal article" date="2023" name="Science">
        <title>Genome structures resolve the early diversification of teleost fishes.</title>
        <authorList>
            <person name="Parey E."/>
            <person name="Louis A."/>
            <person name="Montfort J."/>
            <person name="Bouchez O."/>
            <person name="Roques C."/>
            <person name="Iampietro C."/>
            <person name="Lluch J."/>
            <person name="Castinel A."/>
            <person name="Donnadieu C."/>
            <person name="Desvignes T."/>
            <person name="Floi Bucao C."/>
            <person name="Jouanno E."/>
            <person name="Wen M."/>
            <person name="Mejri S."/>
            <person name="Dirks R."/>
            <person name="Jansen H."/>
            <person name="Henkel C."/>
            <person name="Chen W.J."/>
            <person name="Zahm M."/>
            <person name="Cabau C."/>
            <person name="Klopp C."/>
            <person name="Thompson A.W."/>
            <person name="Robinson-Rechavi M."/>
            <person name="Braasch I."/>
            <person name="Lecointre G."/>
            <person name="Bobe J."/>
            <person name="Postlethwait J.H."/>
            <person name="Berthelot C."/>
            <person name="Roest Crollius H."/>
            <person name="Guiguen Y."/>
        </authorList>
    </citation>
    <scope>NUCLEOTIDE SEQUENCE</scope>
    <source>
        <strain evidence="2">NC1722</strain>
    </source>
</reference>
<proteinExistence type="predicted"/>
<dbReference type="EMBL" id="JAINUG010000036">
    <property type="protein sequence ID" value="KAJ8408080.1"/>
    <property type="molecule type" value="Genomic_DNA"/>
</dbReference>
<protein>
    <submittedName>
        <fullName evidence="2">Uncharacterized protein</fullName>
    </submittedName>
</protein>
<evidence type="ECO:0000256" key="1">
    <source>
        <dbReference type="SAM" id="MobiDB-lite"/>
    </source>
</evidence>
<sequence>MRAVQPEIERFGETGHRSLLRERVFVLRSTQPRGKAAASRHVHPALSSTGPGETRRSHHAPSTLSSAPISGVPAPIAPSAAPHRTAFPEPVTASTVSWGRGLLKVSGGVAYTQHVLSFSLPRRGGTVVPARSFLSQMARPPTSPSPLTGFRHGHRGQRAESVTSERERPEPGVRLPRDTPENGSHAPTRSLRHTFPHRRALRQCPIVPQRVASQ</sequence>
<gene>
    <name evidence="2" type="ORF">AAFF_G00263080</name>
</gene>